<dbReference type="GO" id="GO:0000184">
    <property type="term" value="P:nuclear-transcribed mRNA catabolic process, nonsense-mediated decay"/>
    <property type="evidence" value="ECO:0007669"/>
    <property type="project" value="InterPro"/>
</dbReference>
<accession>A0A2A2JZT5</accession>
<evidence type="ECO:0000313" key="4">
    <source>
        <dbReference type="Proteomes" id="UP000218231"/>
    </source>
</evidence>
<dbReference type="GO" id="GO:0031929">
    <property type="term" value="P:TOR signaling"/>
    <property type="evidence" value="ECO:0007669"/>
    <property type="project" value="TreeGrafter"/>
</dbReference>
<dbReference type="GO" id="GO:0005737">
    <property type="term" value="C:cytoplasm"/>
    <property type="evidence" value="ECO:0007669"/>
    <property type="project" value="TreeGrafter"/>
</dbReference>
<dbReference type="EMBL" id="LIAE01009984">
    <property type="protein sequence ID" value="PAV67197.1"/>
    <property type="molecule type" value="Genomic_DNA"/>
</dbReference>
<dbReference type="PROSITE" id="PS50290">
    <property type="entry name" value="PI3_4_KINASE_3"/>
    <property type="match status" value="1"/>
</dbReference>
<dbReference type="EMBL" id="LIAE01009984">
    <property type="protein sequence ID" value="PAV67198.1"/>
    <property type="molecule type" value="Genomic_DNA"/>
</dbReference>
<dbReference type="InterPro" id="IPR003151">
    <property type="entry name" value="PIK-rel_kinase_FAT"/>
</dbReference>
<evidence type="ECO:0000256" key="1">
    <source>
        <dbReference type="SAM" id="MobiDB-lite"/>
    </source>
</evidence>
<feature type="domain" description="PI3K/PI4K catalytic" evidence="2">
    <location>
        <begin position="1210"/>
        <end position="1578"/>
    </location>
</feature>
<dbReference type="GO" id="GO:0031931">
    <property type="term" value="C:TORC1 complex"/>
    <property type="evidence" value="ECO:0007669"/>
    <property type="project" value="TreeGrafter"/>
</dbReference>
<feature type="compositionally biased region" description="Basic and acidic residues" evidence="1">
    <location>
        <begin position="130"/>
        <end position="151"/>
    </location>
</feature>
<dbReference type="EMBL" id="LIAE01009984">
    <property type="protein sequence ID" value="PAV67201.1"/>
    <property type="molecule type" value="Genomic_DNA"/>
</dbReference>
<dbReference type="Pfam" id="PF00454">
    <property type="entry name" value="PI3_PI4_kinase"/>
    <property type="match status" value="1"/>
</dbReference>
<dbReference type="EMBL" id="LIAE01009984">
    <property type="protein sequence ID" value="PAV67204.1"/>
    <property type="molecule type" value="Genomic_DNA"/>
</dbReference>
<evidence type="ECO:0000313" key="3">
    <source>
        <dbReference type="EMBL" id="PAV67201.1"/>
    </source>
</evidence>
<dbReference type="InterPro" id="IPR031559">
    <property type="entry name" value="SMG1"/>
</dbReference>
<dbReference type="GO" id="GO:0031932">
    <property type="term" value="C:TORC2 complex"/>
    <property type="evidence" value="ECO:0007669"/>
    <property type="project" value="TreeGrafter"/>
</dbReference>
<dbReference type="Gene3D" id="1.10.1070.11">
    <property type="entry name" value="Phosphatidylinositol 3-/4-kinase, catalytic domain"/>
    <property type="match status" value="1"/>
</dbReference>
<comment type="caution">
    <text evidence="3">The sequence shown here is derived from an EMBL/GenBank/DDBJ whole genome shotgun (WGS) entry which is preliminary data.</text>
</comment>
<dbReference type="PANTHER" id="PTHR11139">
    <property type="entry name" value="ATAXIA TELANGIECTASIA MUTATED ATM -RELATED"/>
    <property type="match status" value="1"/>
</dbReference>
<dbReference type="InterPro" id="IPR011009">
    <property type="entry name" value="Kinase-like_dom_sf"/>
</dbReference>
<feature type="region of interest" description="Disordered" evidence="1">
    <location>
        <begin position="129"/>
        <end position="160"/>
    </location>
</feature>
<dbReference type="EMBL" id="LIAE01009984">
    <property type="protein sequence ID" value="PAV67212.1"/>
    <property type="molecule type" value="Genomic_DNA"/>
</dbReference>
<dbReference type="GO" id="GO:0004674">
    <property type="term" value="F:protein serine/threonine kinase activity"/>
    <property type="evidence" value="ECO:0007669"/>
    <property type="project" value="InterPro"/>
</dbReference>
<dbReference type="InterPro" id="IPR050517">
    <property type="entry name" value="DDR_Repair_Kinase"/>
</dbReference>
<dbReference type="Proteomes" id="UP000218231">
    <property type="component" value="Unassembled WGS sequence"/>
</dbReference>
<dbReference type="EMBL" id="LIAE01009984">
    <property type="protein sequence ID" value="PAV67199.1"/>
    <property type="molecule type" value="Genomic_DNA"/>
</dbReference>
<dbReference type="Pfam" id="PF15785">
    <property type="entry name" value="SMG1"/>
    <property type="match status" value="1"/>
</dbReference>
<feature type="compositionally biased region" description="Basic and acidic residues" evidence="1">
    <location>
        <begin position="261"/>
        <end position="291"/>
    </location>
</feature>
<dbReference type="EMBL" id="LIAE01009984">
    <property type="protein sequence ID" value="PAV67188.1"/>
    <property type="molecule type" value="Genomic_DNA"/>
</dbReference>
<sequence length="1745" mass="198959">MRRTLITKSQLLIFEKYFYLKVIKSFYIERKFRINEENWTAATIAMMYNGCQLEVEGKNEGFKRHSSNECLKGNDPTITEQWQWILAQTSYFCVSNKMKTPIGKPMETFNQISTELQNVARRFLSYGTGKGKENREKEHLKKKRDKESKTEEEAENVLGEPRKLSPSEDWLRVRMLLDFFEHLERLIFYVTENGTCLPLCNPVRNFFVTNMSSCQEWLSRAYVPAMVVAYFNGSFAQVIRFGWSAFADVEKKLQRALQVQEKKRAKDKENEAEAGNNHEEANEKEKEKEAEQTATTPNGTTKNDKDKKIPNQVQVIALWMGRAMVELENEQAIIGLMEWCKRIYNLSEVPKFLEALQSMAAGRYELALLMLNSAYTEADLGDSIKSVIRDMILDCCTHLRLPELLQSDISPMELFAWRHLVNVEGEPCHESDADAINRVRQLTVFGKNERTLTGAKRVTSDLVSCSTRELHRWESILTLTLRRTDVLQMQEDMNDLARMVIIADGGNRTHGRLALVNLISNNVLKKMQKKTNGELANTESILTELDPLFVVSKESNRDRDIVERMRFSRAMILWAERLVPDHLVMRPDIIIESAKLARKTGNIILAKNYLKQASNSIIALQQKQLDQQEFHPACVQLQILTQNAKMLWETSPSERPMNVVSAFNTLAATYNIAQQLKHMVDVEMNNASLDMGKSVVVKKLNEHVCGTNLQLAKTCIRLAEWTEQLPSLQMPREFAVTRFWGDLQACSNDIGGNLPGSLLYLATQMCPELAKGQLQFGEWCLRAAAELYSEQKKAEFVQQYRVLITDLTAMDALWECLKNSTSLEQLSHEVANNVKYDSAVTNLLVSQDSALVTKWVGNRSMLRLYYMQAVTAFYRYLAQSDMIIKGNINTLSTTLRILELLVKESEMLSQSIVENMHTTNVHLWKDILPQLLARLSHPSTKVRAPIMLLLSRICQAAPHAIVYQIVSGASSAYAMDAQPNAAAVLTPEDGAGPENKLAAAQTQRNLMTSSCCELETYLTMSYPKLVKDVEDFITQLQRVSLLNEEKWAFVLANLDHEMDRRLEQIRVETAKTRSFEFMDEEMREEIIRHKQRLFTQQVYTVINDLYAKTFEKSSPLTNNESSFLEECGHLLTNAIEASRSAAASGGGPEKAWIPFKQVLIKLQQRISRRGAYTLQINDISEYLSKLHKTTIPMPGQEMLDFSEIVTISQITKNAFVLPTKTRPKKLLILGSDGSEQTFLFKSREDLHLDERIMQLLEISNQILSSGKMKREYPAYFARHYSVTPFGGRCGLIQWVKGATPLFHIYRKWQSRQASLKTDSKQTRQGAQETERPTDMYQKRLRAAFIENNVENEILVDRSKWPVQILKDVLKQLVDDTPNNLISRELWIRSGTCDTWWTVTQRFARSCAVMSMIGAILGIGDRHLDNLLVNLATGELVHIDYNICFDKACNFQMNFFLKSKNKLKYCFQGKNLRVPETVPFRLTQNIVHALGPTQIEGTYRNSCSRVLQALRARSQVLSTILDAFVYDPLVDWTNLPTSGSSAEAFTALFSSGIGIAINLAVYGTMDIHQQLPFDIAKEMLNVKIRELGQPWMANCSDLSCALEDVLVALKLQPPNQEDRVKAGQRLKSALSKHHQMMKEFRPMLRILAVKDDHVVNYLSCYRRLFSEPIIRGHQQLELVQESNLPLAKCPPEFTAAAESLKGLCQCLLLLDKPTSSIPPELQPTLLPLITSSEQGVKSFGIFIWKE</sequence>
<dbReference type="EMBL" id="LIAE01009984">
    <property type="protein sequence ID" value="PAV67202.1"/>
    <property type="molecule type" value="Genomic_DNA"/>
</dbReference>
<dbReference type="SMART" id="SM00146">
    <property type="entry name" value="PI3Kc"/>
    <property type="match status" value="1"/>
</dbReference>
<dbReference type="InterPro" id="IPR000403">
    <property type="entry name" value="PI3/4_kinase_cat_dom"/>
</dbReference>
<dbReference type="EMBL" id="LIAE01009984">
    <property type="protein sequence ID" value="PAV67186.1"/>
    <property type="molecule type" value="Genomic_DNA"/>
</dbReference>
<dbReference type="OrthoDB" id="10065496at2759"/>
<dbReference type="EMBL" id="LIAE01009984">
    <property type="protein sequence ID" value="PAV67187.1"/>
    <property type="molecule type" value="Genomic_DNA"/>
</dbReference>
<dbReference type="Gene3D" id="3.30.1010.10">
    <property type="entry name" value="Phosphatidylinositol 3-kinase Catalytic Subunit, Chain A, domain 4"/>
    <property type="match status" value="1"/>
</dbReference>
<feature type="compositionally biased region" description="Polar residues" evidence="1">
    <location>
        <begin position="292"/>
        <end position="301"/>
    </location>
</feature>
<protein>
    <recommendedName>
        <fullName evidence="2">PI3K/PI4K catalytic domain-containing protein</fullName>
    </recommendedName>
</protein>
<name>A0A2A2JZT5_9BILA</name>
<dbReference type="GO" id="GO:0005634">
    <property type="term" value="C:nucleus"/>
    <property type="evidence" value="ECO:0007669"/>
    <property type="project" value="TreeGrafter"/>
</dbReference>
<proteinExistence type="predicted"/>
<gene>
    <name evidence="3" type="ORF">WR25_25021</name>
</gene>
<dbReference type="Pfam" id="PF02259">
    <property type="entry name" value="FAT"/>
    <property type="match status" value="1"/>
</dbReference>
<evidence type="ECO:0000259" key="2">
    <source>
        <dbReference type="PROSITE" id="PS50290"/>
    </source>
</evidence>
<organism evidence="3 4">
    <name type="scientific">Diploscapter pachys</name>
    <dbReference type="NCBI Taxonomy" id="2018661"/>
    <lineage>
        <taxon>Eukaryota</taxon>
        <taxon>Metazoa</taxon>
        <taxon>Ecdysozoa</taxon>
        <taxon>Nematoda</taxon>
        <taxon>Chromadorea</taxon>
        <taxon>Rhabditida</taxon>
        <taxon>Rhabditina</taxon>
        <taxon>Rhabditomorpha</taxon>
        <taxon>Rhabditoidea</taxon>
        <taxon>Rhabditidae</taxon>
        <taxon>Diploscapter</taxon>
    </lineage>
</organism>
<dbReference type="SUPFAM" id="SSF56112">
    <property type="entry name" value="Protein kinase-like (PK-like)"/>
    <property type="match status" value="1"/>
</dbReference>
<feature type="region of interest" description="Disordered" evidence="1">
    <location>
        <begin position="261"/>
        <end position="307"/>
    </location>
</feature>
<dbReference type="PANTHER" id="PTHR11139:SF119">
    <property type="entry name" value="SERINE_THREONINE-PROTEIN KINASE SMG1"/>
    <property type="match status" value="1"/>
</dbReference>
<dbReference type="GO" id="GO:0016242">
    <property type="term" value="P:negative regulation of macroautophagy"/>
    <property type="evidence" value="ECO:0007669"/>
    <property type="project" value="TreeGrafter"/>
</dbReference>
<dbReference type="STRING" id="2018661.A0A2A2JZT5"/>
<dbReference type="InterPro" id="IPR036940">
    <property type="entry name" value="PI3/4_kinase_cat_sf"/>
</dbReference>
<reference evidence="3 4" key="1">
    <citation type="journal article" date="2017" name="Curr. Biol.">
        <title>Genome architecture and evolution of a unichromosomal asexual nematode.</title>
        <authorList>
            <person name="Fradin H."/>
            <person name="Zegar C."/>
            <person name="Gutwein M."/>
            <person name="Lucas J."/>
            <person name="Kovtun M."/>
            <person name="Corcoran D."/>
            <person name="Baugh L.R."/>
            <person name="Kiontke K."/>
            <person name="Gunsalus K."/>
            <person name="Fitch D.H."/>
            <person name="Piano F."/>
        </authorList>
    </citation>
    <scope>NUCLEOTIDE SEQUENCE [LARGE SCALE GENOMIC DNA]</scope>
    <source>
        <strain evidence="3">PF1309</strain>
    </source>
</reference>
<keyword evidence="4" id="KW-1185">Reference proteome</keyword>